<dbReference type="RefSeq" id="WP_085443507.1">
    <property type="nucleotide sequence ID" value="NZ_LVJN01000020.1"/>
</dbReference>
<protein>
    <submittedName>
        <fullName evidence="2">Putative metal dependent phosphohydrolase</fullName>
    </submittedName>
</protein>
<organism evidence="2 3">
    <name type="scientific">Magnetofaba australis IT-1</name>
    <dbReference type="NCBI Taxonomy" id="1434232"/>
    <lineage>
        <taxon>Bacteria</taxon>
        <taxon>Pseudomonadati</taxon>
        <taxon>Pseudomonadota</taxon>
        <taxon>Magnetococcia</taxon>
        <taxon>Magnetococcales</taxon>
        <taxon>Magnetococcaceae</taxon>
        <taxon>Magnetofaba</taxon>
    </lineage>
</organism>
<evidence type="ECO:0000259" key="1">
    <source>
        <dbReference type="PROSITE" id="PS51832"/>
    </source>
</evidence>
<evidence type="ECO:0000313" key="3">
    <source>
        <dbReference type="Proteomes" id="UP000194003"/>
    </source>
</evidence>
<dbReference type="AlphaFoldDB" id="A0A1Y2K0V9"/>
<evidence type="ECO:0000313" key="2">
    <source>
        <dbReference type="EMBL" id="OSM01638.1"/>
    </source>
</evidence>
<proteinExistence type="predicted"/>
<dbReference type="CDD" id="cd00077">
    <property type="entry name" value="HDc"/>
    <property type="match status" value="1"/>
</dbReference>
<dbReference type="STRING" id="1434232.MAIT1_01650"/>
<dbReference type="InterPro" id="IPR037522">
    <property type="entry name" value="HD_GYP_dom"/>
</dbReference>
<dbReference type="PANTHER" id="PTHR43155:SF2">
    <property type="entry name" value="CYCLIC DI-GMP PHOSPHODIESTERASE PA4108"/>
    <property type="match status" value="1"/>
</dbReference>
<gene>
    <name evidence="2" type="ORF">MAIT1_01650</name>
</gene>
<sequence>MEAYIPIPTAELPLEKIYDFSVFLIRGAEYVLFREGNLPMESAVVSRLRENGTEHVFIHARDYGKYAAAFVQDQPLKPGVNPLARYCQEQFVPVSRTALQEGWTLPITLYRLHKGAPVPTAAPNLPGVEKRILPAHRSKAYKLLIRKQDLAAFQAFLQAQLAQQATYDPLNATGGTLLRESMKLAAYGAYDTDEPAKGREAAEAAIAQTLPIILNNRDSCYGLLMGDQDNFHTLTHAVNVSVLSMGLGAYKNLPDADLAVLGLGALLHDVGRRILDPTDMFEMIEANPAWHEEVVEHPEVGARFCVEQAGLDHQVAQIVAQHHECPNGEGFPAGLRNEGLPLLSRIVAFMEVYDSLTSQTGKRDAMTPFKALGAMRKMGDKVDQALLTDFVRSLGES</sequence>
<dbReference type="InterPro" id="IPR006675">
    <property type="entry name" value="HDIG_dom"/>
</dbReference>
<accession>A0A1Y2K0V9</accession>
<feature type="domain" description="HD-GYP" evidence="1">
    <location>
        <begin position="207"/>
        <end position="397"/>
    </location>
</feature>
<dbReference type="Gene3D" id="1.10.3210.10">
    <property type="entry name" value="Hypothetical protein af1432"/>
    <property type="match status" value="1"/>
</dbReference>
<dbReference type="EMBL" id="LVJN01000020">
    <property type="protein sequence ID" value="OSM01638.1"/>
    <property type="molecule type" value="Genomic_DNA"/>
</dbReference>
<dbReference type="InterPro" id="IPR003607">
    <property type="entry name" value="HD/PDEase_dom"/>
</dbReference>
<comment type="caution">
    <text evidence="2">The sequence shown here is derived from an EMBL/GenBank/DDBJ whole genome shotgun (WGS) entry which is preliminary data.</text>
</comment>
<dbReference type="PANTHER" id="PTHR43155">
    <property type="entry name" value="CYCLIC DI-GMP PHOSPHODIESTERASE PA4108-RELATED"/>
    <property type="match status" value="1"/>
</dbReference>
<keyword evidence="3" id="KW-1185">Reference proteome</keyword>
<reference evidence="2 3" key="1">
    <citation type="journal article" date="2016" name="BMC Genomics">
        <title>Combined genomic and structural analyses of a cultured magnetotactic bacterium reveals its niche adaptation to a dynamic environment.</title>
        <authorList>
            <person name="Araujo A.C."/>
            <person name="Morillo V."/>
            <person name="Cypriano J."/>
            <person name="Teixeira L.C."/>
            <person name="Leao P."/>
            <person name="Lyra S."/>
            <person name="Almeida L.G."/>
            <person name="Bazylinski D.A."/>
            <person name="Vasconcellos A.T."/>
            <person name="Abreu F."/>
            <person name="Lins U."/>
        </authorList>
    </citation>
    <scope>NUCLEOTIDE SEQUENCE [LARGE SCALE GENOMIC DNA]</scope>
    <source>
        <strain evidence="2 3">IT-1</strain>
    </source>
</reference>
<dbReference type="NCBIfam" id="TIGR00277">
    <property type="entry name" value="HDIG"/>
    <property type="match status" value="1"/>
</dbReference>
<name>A0A1Y2K0V9_9PROT</name>
<keyword evidence="2" id="KW-0378">Hydrolase</keyword>
<dbReference type="SUPFAM" id="SSF109604">
    <property type="entry name" value="HD-domain/PDEase-like"/>
    <property type="match status" value="1"/>
</dbReference>
<dbReference type="Proteomes" id="UP000194003">
    <property type="component" value="Unassembled WGS sequence"/>
</dbReference>
<dbReference type="SMART" id="SM00471">
    <property type="entry name" value="HDc"/>
    <property type="match status" value="1"/>
</dbReference>
<dbReference type="Pfam" id="PF13487">
    <property type="entry name" value="HD_5"/>
    <property type="match status" value="1"/>
</dbReference>
<dbReference type="GO" id="GO:0008081">
    <property type="term" value="F:phosphoric diester hydrolase activity"/>
    <property type="evidence" value="ECO:0007669"/>
    <property type="project" value="UniProtKB-ARBA"/>
</dbReference>
<dbReference type="PROSITE" id="PS51832">
    <property type="entry name" value="HD_GYP"/>
    <property type="match status" value="1"/>
</dbReference>
<dbReference type="OrthoDB" id="9802066at2"/>